<comment type="caution">
    <text evidence="5">The sequence shown here is derived from an EMBL/GenBank/DDBJ whole genome shotgun (WGS) entry which is preliminary data.</text>
</comment>
<comment type="function">
    <text evidence="2">Acts as a co-chaperone for HSP90.</text>
</comment>
<comment type="subunit">
    <text evidence="2">Interacts with HSP90 in an ATP-dependent manner.</text>
</comment>
<dbReference type="PANTHER" id="PTHR22932">
    <property type="entry name" value="TELOMERASE-BINDING PROTEIN P23 HSP90 CO-CHAPERONE"/>
    <property type="match status" value="1"/>
</dbReference>
<dbReference type="GO" id="GO:0006457">
    <property type="term" value="P:protein folding"/>
    <property type="evidence" value="ECO:0000318"/>
    <property type="project" value="GO_Central"/>
</dbReference>
<dbReference type="PROSITE" id="PS51203">
    <property type="entry name" value="CS"/>
    <property type="match status" value="1"/>
</dbReference>
<sequence>MSRHPIVKWAQRSDKLYLTVELPDAKDVKLKLEPEGKFSFSATKDDIPYEADIELFDKVNVEESKYNFGIRSIVYVIKKAEQKWWSRLVKQEGKPPVFLKVDWDKWVEEDDENDAGRLDFDGMDFSKLNMGGDDFDEEELKDEEEGAKVKEAEEGGQAAEAKEAESSTSAAQEAKA</sequence>
<evidence type="ECO:0000256" key="3">
    <source>
        <dbReference type="SAM" id="MobiDB-lite"/>
    </source>
</evidence>
<dbReference type="EMBL" id="CM004397">
    <property type="protein sequence ID" value="OAY36297.1"/>
    <property type="molecule type" value="Genomic_DNA"/>
</dbReference>
<dbReference type="GO" id="GO:0051087">
    <property type="term" value="F:protein-folding chaperone binding"/>
    <property type="evidence" value="ECO:0000318"/>
    <property type="project" value="GO_Central"/>
</dbReference>
<feature type="compositionally biased region" description="Low complexity" evidence="3">
    <location>
        <begin position="166"/>
        <end position="176"/>
    </location>
</feature>
<dbReference type="GO" id="GO:0101031">
    <property type="term" value="C:protein folding chaperone complex"/>
    <property type="evidence" value="ECO:0007669"/>
    <property type="project" value="UniProtKB-ARBA"/>
</dbReference>
<dbReference type="FunFam" id="2.60.40.790:FF:000013">
    <property type="entry name" value="Very-long-chain (3R)-3-hydroxyacyl-CoA dehydratase"/>
    <property type="match status" value="1"/>
</dbReference>
<dbReference type="OrthoDB" id="1564555at2759"/>
<dbReference type="GO" id="GO:0051879">
    <property type="term" value="F:Hsp90 protein binding"/>
    <property type="evidence" value="ECO:0000318"/>
    <property type="project" value="GO_Central"/>
</dbReference>
<evidence type="ECO:0000256" key="2">
    <source>
        <dbReference type="RuleBase" id="RU369032"/>
    </source>
</evidence>
<dbReference type="Pfam" id="PF04969">
    <property type="entry name" value="CS"/>
    <property type="match status" value="1"/>
</dbReference>
<dbReference type="STRING" id="3983.A0A2C9UXG8"/>
<dbReference type="CDD" id="cd06465">
    <property type="entry name" value="p23_hB-ind1_like"/>
    <property type="match status" value="1"/>
</dbReference>
<dbReference type="OMA" id="EVTINFY"/>
<dbReference type="GO" id="GO:0005634">
    <property type="term" value="C:nucleus"/>
    <property type="evidence" value="ECO:0000318"/>
    <property type="project" value="GO_Central"/>
</dbReference>
<feature type="region of interest" description="Disordered" evidence="3">
    <location>
        <begin position="130"/>
        <end position="176"/>
    </location>
</feature>
<dbReference type="SUPFAM" id="SSF49764">
    <property type="entry name" value="HSP20-like chaperones"/>
    <property type="match status" value="1"/>
</dbReference>
<proteinExistence type="inferred from homology"/>
<name>A0A2C9UXG8_MANES</name>
<dbReference type="AlphaFoldDB" id="A0A2C9UXG8"/>
<evidence type="ECO:0000256" key="1">
    <source>
        <dbReference type="ARBA" id="ARBA00025733"/>
    </source>
</evidence>
<keyword evidence="2" id="KW-0539">Nucleus</keyword>
<dbReference type="Gramene" id="Manes.11G010400.4.v8.1">
    <property type="protein sequence ID" value="Manes.11G010400.4.v8.1.CDS"/>
    <property type="gene ID" value="Manes.11G010400.v8.1"/>
</dbReference>
<comment type="subcellular location">
    <subcellularLocation>
        <location evidence="2">Cytoplasm</location>
    </subcellularLocation>
    <subcellularLocation>
        <location evidence="2">Nucleus</location>
    </subcellularLocation>
</comment>
<keyword evidence="2" id="KW-0143">Chaperone</keyword>
<dbReference type="InterPro" id="IPR007052">
    <property type="entry name" value="CS_dom"/>
</dbReference>
<dbReference type="GO" id="GO:0051131">
    <property type="term" value="P:chaperone-mediated protein complex assembly"/>
    <property type="evidence" value="ECO:0000318"/>
    <property type="project" value="GO_Central"/>
</dbReference>
<comment type="similarity">
    <text evidence="1 2">Belongs to the p23/wos2 family.</text>
</comment>
<protein>
    <recommendedName>
        <fullName evidence="2">Co-chaperone protein p23</fullName>
    </recommendedName>
</protein>
<feature type="domain" description="CS" evidence="4">
    <location>
        <begin position="2"/>
        <end position="89"/>
    </location>
</feature>
<keyword evidence="2" id="KW-0963">Cytoplasm</keyword>
<keyword evidence="6" id="KW-1185">Reference proteome</keyword>
<evidence type="ECO:0000313" key="5">
    <source>
        <dbReference type="EMBL" id="OAY36297.1"/>
    </source>
</evidence>
<dbReference type="PANTHER" id="PTHR22932:SF10">
    <property type="entry name" value="CO-CHAPERONE PROTEIN P23"/>
    <property type="match status" value="1"/>
</dbReference>
<reference evidence="6" key="1">
    <citation type="journal article" date="2016" name="Nat. Biotechnol.">
        <title>Sequencing wild and cultivated cassava and related species reveals extensive interspecific hybridization and genetic diversity.</title>
        <authorList>
            <person name="Bredeson J.V."/>
            <person name="Lyons J.B."/>
            <person name="Prochnik S.E."/>
            <person name="Wu G.A."/>
            <person name="Ha C.M."/>
            <person name="Edsinger-Gonzales E."/>
            <person name="Grimwood J."/>
            <person name="Schmutz J."/>
            <person name="Rabbi I.Y."/>
            <person name="Egesi C."/>
            <person name="Nauluvula P."/>
            <person name="Lebot V."/>
            <person name="Ndunguru J."/>
            <person name="Mkamilo G."/>
            <person name="Bart R.S."/>
            <person name="Setter T.L."/>
            <person name="Gleadow R.M."/>
            <person name="Kulakow P."/>
            <person name="Ferguson M.E."/>
            <person name="Rounsley S."/>
            <person name="Rokhsar D.S."/>
        </authorList>
    </citation>
    <scope>NUCLEOTIDE SEQUENCE [LARGE SCALE GENOMIC DNA]</scope>
    <source>
        <strain evidence="6">cv. AM560-2</strain>
    </source>
</reference>
<dbReference type="GO" id="GO:0009408">
    <property type="term" value="P:response to heat"/>
    <property type="evidence" value="ECO:0007669"/>
    <property type="project" value="UniProtKB-ARBA"/>
</dbReference>
<dbReference type="GO" id="GO:0005829">
    <property type="term" value="C:cytosol"/>
    <property type="evidence" value="ECO:0000318"/>
    <property type="project" value="GO_Central"/>
</dbReference>
<dbReference type="InterPro" id="IPR008978">
    <property type="entry name" value="HSP20-like_chaperone"/>
</dbReference>
<dbReference type="Proteomes" id="UP000091857">
    <property type="component" value="Chromosome 11"/>
</dbReference>
<dbReference type="Gramene" id="Manes.11G010400.5.v8.1">
    <property type="protein sequence ID" value="Manes.11G010400.5.v8.1.CDS"/>
    <property type="gene ID" value="Manes.11G010400.v8.1"/>
</dbReference>
<accession>A0A2C9UXG8</accession>
<organism evidence="5 6">
    <name type="scientific">Manihot esculenta</name>
    <name type="common">Cassava</name>
    <name type="synonym">Jatropha manihot</name>
    <dbReference type="NCBI Taxonomy" id="3983"/>
    <lineage>
        <taxon>Eukaryota</taxon>
        <taxon>Viridiplantae</taxon>
        <taxon>Streptophyta</taxon>
        <taxon>Embryophyta</taxon>
        <taxon>Tracheophyta</taxon>
        <taxon>Spermatophyta</taxon>
        <taxon>Magnoliopsida</taxon>
        <taxon>eudicotyledons</taxon>
        <taxon>Gunneridae</taxon>
        <taxon>Pentapetalae</taxon>
        <taxon>rosids</taxon>
        <taxon>fabids</taxon>
        <taxon>Malpighiales</taxon>
        <taxon>Euphorbiaceae</taxon>
        <taxon>Crotonoideae</taxon>
        <taxon>Manihoteae</taxon>
        <taxon>Manihot</taxon>
    </lineage>
</organism>
<dbReference type="InterPro" id="IPR045250">
    <property type="entry name" value="p23-like"/>
</dbReference>
<feature type="compositionally biased region" description="Acidic residues" evidence="3">
    <location>
        <begin position="133"/>
        <end position="145"/>
    </location>
</feature>
<dbReference type="Gene3D" id="2.60.40.790">
    <property type="match status" value="1"/>
</dbReference>
<evidence type="ECO:0000313" key="6">
    <source>
        <dbReference type="Proteomes" id="UP000091857"/>
    </source>
</evidence>
<evidence type="ECO:0000259" key="4">
    <source>
        <dbReference type="PROSITE" id="PS51203"/>
    </source>
</evidence>
<gene>
    <name evidence="5" type="ORF">MANES_11G010400v8</name>
</gene>